<evidence type="ECO:0000313" key="2">
    <source>
        <dbReference type="Proteomes" id="UP001222325"/>
    </source>
</evidence>
<reference evidence="1" key="1">
    <citation type="submission" date="2023-03" db="EMBL/GenBank/DDBJ databases">
        <title>Massive genome expansion in bonnet fungi (Mycena s.s.) driven by repeated elements and novel gene families across ecological guilds.</title>
        <authorList>
            <consortium name="Lawrence Berkeley National Laboratory"/>
            <person name="Harder C.B."/>
            <person name="Miyauchi S."/>
            <person name="Viragh M."/>
            <person name="Kuo A."/>
            <person name="Thoen E."/>
            <person name="Andreopoulos B."/>
            <person name="Lu D."/>
            <person name="Skrede I."/>
            <person name="Drula E."/>
            <person name="Henrissat B."/>
            <person name="Morin E."/>
            <person name="Kohler A."/>
            <person name="Barry K."/>
            <person name="LaButti K."/>
            <person name="Morin E."/>
            <person name="Salamov A."/>
            <person name="Lipzen A."/>
            <person name="Mereny Z."/>
            <person name="Hegedus B."/>
            <person name="Baldrian P."/>
            <person name="Stursova M."/>
            <person name="Weitz H."/>
            <person name="Taylor A."/>
            <person name="Grigoriev I.V."/>
            <person name="Nagy L.G."/>
            <person name="Martin F."/>
            <person name="Kauserud H."/>
        </authorList>
    </citation>
    <scope>NUCLEOTIDE SEQUENCE</scope>
    <source>
        <strain evidence="1">CBHHK173m</strain>
    </source>
</reference>
<protein>
    <submittedName>
        <fullName evidence="1">Uncharacterized protein</fullName>
    </submittedName>
</protein>
<name>A0AAD6XI39_9AGAR</name>
<dbReference type="AlphaFoldDB" id="A0AAD6XI39"/>
<accession>A0AAD6XI39</accession>
<dbReference type="EMBL" id="JARJCN010000136">
    <property type="protein sequence ID" value="KAJ7070217.1"/>
    <property type="molecule type" value="Genomic_DNA"/>
</dbReference>
<sequence>MSTAGAAFRVWTTAHRAAFELSCATLPRRVASPTAFSRAESKVDPEVATLCVPVDHCVHLLRPADLAVPSSSPLAVIMPLRRPLYAQGIPSARCINFPAAFSTGRARRTLLRLRGPVRRVAHVLKRSMQDAFYAPSLYFSGGHPPYGASCLPAASSSEPHSQLAEGHAGRGGGCGRREATHVGRVIRRRAEVGRALAGGVSRVHGGATPRRRPTVRHHRLLLLTRHRRARLNPSGFRYARYLASVPAHRLPCSRRVNSALAANRARSQASCSAPS</sequence>
<comment type="caution">
    <text evidence="1">The sequence shown here is derived from an EMBL/GenBank/DDBJ whole genome shotgun (WGS) entry which is preliminary data.</text>
</comment>
<proteinExistence type="predicted"/>
<organism evidence="1 2">
    <name type="scientific">Mycena belliarum</name>
    <dbReference type="NCBI Taxonomy" id="1033014"/>
    <lineage>
        <taxon>Eukaryota</taxon>
        <taxon>Fungi</taxon>
        <taxon>Dikarya</taxon>
        <taxon>Basidiomycota</taxon>
        <taxon>Agaricomycotina</taxon>
        <taxon>Agaricomycetes</taxon>
        <taxon>Agaricomycetidae</taxon>
        <taxon>Agaricales</taxon>
        <taxon>Marasmiineae</taxon>
        <taxon>Mycenaceae</taxon>
        <taxon>Mycena</taxon>
    </lineage>
</organism>
<keyword evidence="2" id="KW-1185">Reference proteome</keyword>
<dbReference type="Proteomes" id="UP001222325">
    <property type="component" value="Unassembled WGS sequence"/>
</dbReference>
<gene>
    <name evidence="1" type="ORF">B0H15DRAFT_119325</name>
</gene>
<evidence type="ECO:0000313" key="1">
    <source>
        <dbReference type="EMBL" id="KAJ7070217.1"/>
    </source>
</evidence>